<dbReference type="OrthoDB" id="976137at2"/>
<evidence type="ECO:0000313" key="4">
    <source>
        <dbReference type="Proteomes" id="UP000035352"/>
    </source>
</evidence>
<dbReference type="AlphaFoldDB" id="A0A0G3BKY9"/>
<dbReference type="PROSITE" id="PS50835">
    <property type="entry name" value="IG_LIKE"/>
    <property type="match status" value="1"/>
</dbReference>
<keyword evidence="1" id="KW-0732">Signal</keyword>
<feature type="chain" id="PRO_5005183607" description="Ig-like domain-containing protein" evidence="1">
    <location>
        <begin position="19"/>
        <end position="384"/>
    </location>
</feature>
<keyword evidence="4" id="KW-1185">Reference proteome</keyword>
<protein>
    <recommendedName>
        <fullName evidence="2">Ig-like domain-containing protein</fullName>
    </recommendedName>
</protein>
<name>A0A0G3BKY9_9BURK</name>
<evidence type="ECO:0000259" key="2">
    <source>
        <dbReference type="PROSITE" id="PS50835"/>
    </source>
</evidence>
<reference evidence="3 4" key="1">
    <citation type="submission" date="2015-05" db="EMBL/GenBank/DDBJ databases">
        <authorList>
            <person name="Tang B."/>
            <person name="Yu Y."/>
        </authorList>
    </citation>
    <scope>NUCLEOTIDE SEQUENCE [LARGE SCALE GENOMIC DNA]</scope>
    <source>
        <strain evidence="3 4">DSM 7029</strain>
    </source>
</reference>
<organism evidence="3 4">
    <name type="scientific">Caldimonas brevitalea</name>
    <dbReference type="NCBI Taxonomy" id="413882"/>
    <lineage>
        <taxon>Bacteria</taxon>
        <taxon>Pseudomonadati</taxon>
        <taxon>Pseudomonadota</taxon>
        <taxon>Betaproteobacteria</taxon>
        <taxon>Burkholderiales</taxon>
        <taxon>Sphaerotilaceae</taxon>
        <taxon>Caldimonas</taxon>
    </lineage>
</organism>
<accession>A0A0G3BKY9</accession>
<dbReference type="RefSeq" id="WP_157359938.1">
    <property type="nucleotide sequence ID" value="NZ_CP011371.1"/>
</dbReference>
<feature type="domain" description="Ig-like" evidence="2">
    <location>
        <begin position="284"/>
        <end position="374"/>
    </location>
</feature>
<feature type="signal peptide" evidence="1">
    <location>
        <begin position="1"/>
        <end position="18"/>
    </location>
</feature>
<dbReference type="SUPFAM" id="SSF51445">
    <property type="entry name" value="(Trans)glycosidases"/>
    <property type="match status" value="1"/>
</dbReference>
<dbReference type="InterPro" id="IPR017853">
    <property type="entry name" value="GH"/>
</dbReference>
<sequence>MAGLSLAMLSAVAGTATADTLFGSSIYREPADESWPNAIGRHEALFGPLPVLRLFSAGAPQPWTHASLNHGRAVVVSFKLHPPDVLRGLHDAPMRSWFAAAPRDRKVWWVYWHEPEDNIQAGEFTAADYRAAFQRLDRLADEANNPMLRTTQVLMDWTLDAASGRNWRDYYPGAGVIDVQAWDQYNYVAASNCTYQSMEAHEAKRPAYRITQAEGNEYAIAEIGSKECIQGRPDWLTGLGHWARNRAVFVTYFHSTVGGDYRLNDAASREAWRSVTTGSLFSGPPVLTAQAASSVGRTSSTLHCDVDARGSSAQFWFVSWRPNPGGALEWQAHPKVTVTGGLSHRTLTLNGLTPNATYRFNCKAQQESAEQPVTSEYREFRTLP</sequence>
<evidence type="ECO:0000256" key="1">
    <source>
        <dbReference type="SAM" id="SignalP"/>
    </source>
</evidence>
<evidence type="ECO:0000313" key="3">
    <source>
        <dbReference type="EMBL" id="AKJ30119.1"/>
    </source>
</evidence>
<dbReference type="InterPro" id="IPR007110">
    <property type="entry name" value="Ig-like_dom"/>
</dbReference>
<dbReference type="Gene3D" id="3.20.20.80">
    <property type="entry name" value="Glycosidases"/>
    <property type="match status" value="1"/>
</dbReference>
<dbReference type="KEGG" id="pbh:AAW51_3428"/>
<dbReference type="PATRIC" id="fig|413882.6.peg.3580"/>
<proteinExistence type="predicted"/>
<dbReference type="Proteomes" id="UP000035352">
    <property type="component" value="Chromosome"/>
</dbReference>
<dbReference type="EMBL" id="CP011371">
    <property type="protein sequence ID" value="AKJ30119.1"/>
    <property type="molecule type" value="Genomic_DNA"/>
</dbReference>
<gene>
    <name evidence="3" type="ORF">AAW51_3428</name>
</gene>